<dbReference type="Pfam" id="PF13858">
    <property type="entry name" value="DUF4199"/>
    <property type="match status" value="1"/>
</dbReference>
<organism evidence="2 3">
    <name type="scientific">Phaeodactylibacter luteus</name>
    <dbReference type="NCBI Taxonomy" id="1564516"/>
    <lineage>
        <taxon>Bacteria</taxon>
        <taxon>Pseudomonadati</taxon>
        <taxon>Bacteroidota</taxon>
        <taxon>Saprospiria</taxon>
        <taxon>Saprospirales</taxon>
        <taxon>Haliscomenobacteraceae</taxon>
        <taxon>Phaeodactylibacter</taxon>
    </lineage>
</organism>
<evidence type="ECO:0000313" key="3">
    <source>
        <dbReference type="Proteomes" id="UP000321580"/>
    </source>
</evidence>
<dbReference type="InterPro" id="IPR025250">
    <property type="entry name" value="DUF4199"/>
</dbReference>
<evidence type="ECO:0000256" key="1">
    <source>
        <dbReference type="SAM" id="Phobius"/>
    </source>
</evidence>
<comment type="caution">
    <text evidence="2">The sequence shown here is derived from an EMBL/GenBank/DDBJ whole genome shotgun (WGS) entry which is preliminary data.</text>
</comment>
<reference evidence="2 3" key="1">
    <citation type="submission" date="2019-08" db="EMBL/GenBank/DDBJ databases">
        <title>Genome of Phaeodactylibacter luteus.</title>
        <authorList>
            <person name="Bowman J.P."/>
        </authorList>
    </citation>
    <scope>NUCLEOTIDE SEQUENCE [LARGE SCALE GENOMIC DNA]</scope>
    <source>
        <strain evidence="2 3">KCTC 42180</strain>
    </source>
</reference>
<dbReference type="RefSeq" id="WP_147167192.1">
    <property type="nucleotide sequence ID" value="NZ_VOOR01000016.1"/>
</dbReference>
<feature type="transmembrane region" description="Helical" evidence="1">
    <location>
        <begin position="7"/>
        <end position="24"/>
    </location>
</feature>
<gene>
    <name evidence="2" type="ORF">FRY97_09385</name>
</gene>
<keyword evidence="1" id="KW-0472">Membrane</keyword>
<feature type="transmembrane region" description="Helical" evidence="1">
    <location>
        <begin position="40"/>
        <end position="57"/>
    </location>
</feature>
<dbReference type="Proteomes" id="UP000321580">
    <property type="component" value="Unassembled WGS sequence"/>
</dbReference>
<feature type="transmembrane region" description="Helical" evidence="1">
    <location>
        <begin position="133"/>
        <end position="156"/>
    </location>
</feature>
<protein>
    <submittedName>
        <fullName evidence="2">DUF4199 domain-containing protein</fullName>
    </submittedName>
</protein>
<keyword evidence="3" id="KW-1185">Reference proteome</keyword>
<dbReference type="OrthoDB" id="5766000at2"/>
<proteinExistence type="predicted"/>
<dbReference type="EMBL" id="VOOR01000016">
    <property type="protein sequence ID" value="TXB63374.1"/>
    <property type="molecule type" value="Genomic_DNA"/>
</dbReference>
<dbReference type="AlphaFoldDB" id="A0A5C6RN24"/>
<keyword evidence="1" id="KW-0812">Transmembrane</keyword>
<evidence type="ECO:0000313" key="2">
    <source>
        <dbReference type="EMBL" id="TXB63374.1"/>
    </source>
</evidence>
<feature type="transmembrane region" description="Helical" evidence="1">
    <location>
        <begin position="78"/>
        <end position="96"/>
    </location>
</feature>
<accession>A0A5C6RN24</accession>
<sequence>MKNYSTEIKWGLIFSLVAMGWMYFEKAMGWHGPNIEQHPTYTNLFAVLAIAVFVFALRDKKHRDYGGHMTWRQGFFSGALISLVVAVLSPLAQWLTHTVISPEYFPNVIAYSVAQGYYETEAAAAAFFNLQSYMLQGAIGGMVMGLLTSAIVPLFLRSRPS</sequence>
<keyword evidence="1" id="KW-1133">Transmembrane helix</keyword>
<name>A0A5C6RN24_9BACT</name>